<gene>
    <name evidence="1" type="ORF">PH362_24470</name>
</gene>
<protein>
    <submittedName>
        <fullName evidence="1">Uncharacterized protein</fullName>
    </submittedName>
</protein>
<accession>A0AAW6BNE8</accession>
<organism evidence="1 2">
    <name type="scientific">Photorhabdus bodei</name>
    <dbReference type="NCBI Taxonomy" id="2029681"/>
    <lineage>
        <taxon>Bacteria</taxon>
        <taxon>Pseudomonadati</taxon>
        <taxon>Pseudomonadota</taxon>
        <taxon>Gammaproteobacteria</taxon>
        <taxon>Enterobacterales</taxon>
        <taxon>Morganellaceae</taxon>
        <taxon>Photorhabdus</taxon>
    </lineage>
</organism>
<dbReference type="EMBL" id="JAQMFO010000068">
    <property type="protein sequence ID" value="MDB6374957.1"/>
    <property type="molecule type" value="Genomic_DNA"/>
</dbReference>
<reference evidence="1" key="1">
    <citation type="submission" date="2023-01" db="EMBL/GenBank/DDBJ databases">
        <title>Genome sequencing of Photorhabdus bodei 09-20.</title>
        <authorList>
            <person name="Kalindamar S."/>
            <person name="Kumru S."/>
        </authorList>
    </citation>
    <scope>NUCLEOTIDE SEQUENCE</scope>
    <source>
        <strain evidence="1">09-20</strain>
    </source>
</reference>
<dbReference type="AlphaFoldDB" id="A0AAW6BNE8"/>
<proteinExistence type="predicted"/>
<name>A0AAW6BNE8_9GAMM</name>
<comment type="caution">
    <text evidence="1">The sequence shown here is derived from an EMBL/GenBank/DDBJ whole genome shotgun (WGS) entry which is preliminary data.</text>
</comment>
<sequence length="63" mass="7013">MSGDTTCRITGERPRLISETDYRLNGRLMSFSPVATKEVPHSSCGIVFPMGNGFTSRNEMLFL</sequence>
<evidence type="ECO:0000313" key="2">
    <source>
        <dbReference type="Proteomes" id="UP001212996"/>
    </source>
</evidence>
<dbReference type="RefSeq" id="WP_152544342.1">
    <property type="nucleotide sequence ID" value="NZ_JAQMFO010000068.1"/>
</dbReference>
<evidence type="ECO:0000313" key="1">
    <source>
        <dbReference type="EMBL" id="MDB6374957.1"/>
    </source>
</evidence>
<dbReference type="Proteomes" id="UP001212996">
    <property type="component" value="Unassembled WGS sequence"/>
</dbReference>